<evidence type="ECO:0000259" key="2">
    <source>
        <dbReference type="Pfam" id="PF03372"/>
    </source>
</evidence>
<feature type="domain" description="Endonuclease/exonuclease/phosphatase" evidence="2">
    <location>
        <begin position="120"/>
        <end position="330"/>
    </location>
</feature>
<organism evidence="3 4">
    <name type="scientific">Microbacterium azadirachtae</name>
    <dbReference type="NCBI Taxonomy" id="582680"/>
    <lineage>
        <taxon>Bacteria</taxon>
        <taxon>Bacillati</taxon>
        <taxon>Actinomycetota</taxon>
        <taxon>Actinomycetes</taxon>
        <taxon>Micrococcales</taxon>
        <taxon>Microbacteriaceae</taxon>
        <taxon>Microbacterium</taxon>
    </lineage>
</organism>
<keyword evidence="1" id="KW-1133">Transmembrane helix</keyword>
<feature type="transmembrane region" description="Helical" evidence="1">
    <location>
        <begin position="45"/>
        <end position="68"/>
    </location>
</feature>
<dbReference type="EMBL" id="JYIX01000031">
    <property type="protein sequence ID" value="KJL33944.1"/>
    <property type="molecule type" value="Genomic_DNA"/>
</dbReference>
<evidence type="ECO:0000313" key="3">
    <source>
        <dbReference type="EMBL" id="KJL33944.1"/>
    </source>
</evidence>
<dbReference type="InterPro" id="IPR036691">
    <property type="entry name" value="Endo/exonu/phosph_ase_sf"/>
</dbReference>
<dbReference type="AlphaFoldDB" id="A0A0F0LMN4"/>
<dbReference type="GO" id="GO:0003824">
    <property type="term" value="F:catalytic activity"/>
    <property type="evidence" value="ECO:0007669"/>
    <property type="project" value="InterPro"/>
</dbReference>
<dbReference type="RefSeq" id="WP_045271473.1">
    <property type="nucleotide sequence ID" value="NZ_JYIX01000031.1"/>
</dbReference>
<dbReference type="PATRIC" id="fig|582680.6.peg.1418"/>
<name>A0A0F0LMN4_9MICO</name>
<sequence>MTDRPPTRGGLGAAIVIVIGVLAAVLLVWPQAFGAQRLFGVAQLIAFRAPLALGLALVAIVVGSVVLLLRRRAARVRRVLGVFAIIVALAAGGDLALLLARGQAQSEAAGLRDGDLTVLVWNTQGGATSPAEVAELVLSVRADVVSLPEMDDDAAAEVARRVGAGGIRMTAATTRAVAETSTPSWIPTSLLVADRLGAYRLDASAGTTRGLPSGVWRPVDGTGPTIIAAHPAAPLTDGMDDWRAGLDWVRAQCRSPHPDLILAGDLNATVDHLDLGGCRDAAVEAGAAATGTWPSTVPAWLAAPIDHVLVGPAWVVREVRVVDATGGTDHRALVAVLESRG</sequence>
<proteinExistence type="predicted"/>
<dbReference type="Proteomes" id="UP000033740">
    <property type="component" value="Unassembled WGS sequence"/>
</dbReference>
<dbReference type="InterPro" id="IPR005135">
    <property type="entry name" value="Endo/exonuclease/phosphatase"/>
</dbReference>
<comment type="caution">
    <text evidence="3">The sequence shown here is derived from an EMBL/GenBank/DDBJ whole genome shotgun (WGS) entry which is preliminary data.</text>
</comment>
<keyword evidence="4" id="KW-1185">Reference proteome</keyword>
<evidence type="ECO:0000313" key="4">
    <source>
        <dbReference type="Proteomes" id="UP000033740"/>
    </source>
</evidence>
<dbReference type="Pfam" id="PF03372">
    <property type="entry name" value="Exo_endo_phos"/>
    <property type="match status" value="1"/>
</dbReference>
<dbReference type="SUPFAM" id="SSF56219">
    <property type="entry name" value="DNase I-like"/>
    <property type="match status" value="1"/>
</dbReference>
<feature type="transmembrane region" description="Helical" evidence="1">
    <location>
        <begin position="12"/>
        <end position="33"/>
    </location>
</feature>
<feature type="transmembrane region" description="Helical" evidence="1">
    <location>
        <begin position="80"/>
        <end position="100"/>
    </location>
</feature>
<protein>
    <recommendedName>
        <fullName evidence="2">Endonuclease/exonuclease/phosphatase domain-containing protein</fullName>
    </recommendedName>
</protein>
<gene>
    <name evidence="3" type="ORF">RS86_01380</name>
</gene>
<evidence type="ECO:0000256" key="1">
    <source>
        <dbReference type="SAM" id="Phobius"/>
    </source>
</evidence>
<reference evidence="3 4" key="1">
    <citation type="submission" date="2015-02" db="EMBL/GenBank/DDBJ databases">
        <title>Draft genome sequences of ten Microbacterium spp. with emphasis on heavy metal contaminated environments.</title>
        <authorList>
            <person name="Corretto E."/>
        </authorList>
    </citation>
    <scope>NUCLEOTIDE SEQUENCE [LARGE SCALE GENOMIC DNA]</scope>
    <source>
        <strain evidence="3 4">ARN176</strain>
    </source>
</reference>
<dbReference type="Gene3D" id="3.60.10.10">
    <property type="entry name" value="Endonuclease/exonuclease/phosphatase"/>
    <property type="match status" value="1"/>
</dbReference>
<dbReference type="STRING" id="582680.RS86_01380"/>
<keyword evidence="1" id="KW-0812">Transmembrane</keyword>
<accession>A0A0F0LMN4</accession>
<keyword evidence="1" id="KW-0472">Membrane</keyword>